<proteinExistence type="predicted"/>
<dbReference type="Pfam" id="PF00069">
    <property type="entry name" value="Pkinase"/>
    <property type="match status" value="1"/>
</dbReference>
<reference evidence="6 7" key="1">
    <citation type="submission" date="2019-05" db="EMBL/GenBank/DDBJ databases">
        <authorList>
            <consortium name="Science for Life Laboratories"/>
        </authorList>
    </citation>
    <scope>NUCLEOTIDE SEQUENCE [LARGE SCALE GENOMIC DNA]</scope>
    <source>
        <strain evidence="6">Soil9</strain>
    </source>
</reference>
<keyword evidence="2" id="KW-0547">Nucleotide-binding</keyword>
<keyword evidence="3 6" id="KW-0418">Kinase</keyword>
<dbReference type="GO" id="GO:0005524">
    <property type="term" value="F:ATP binding"/>
    <property type="evidence" value="ECO:0007669"/>
    <property type="project" value="UniProtKB-KW"/>
</dbReference>
<evidence type="ECO:0000256" key="4">
    <source>
        <dbReference type="ARBA" id="ARBA00022840"/>
    </source>
</evidence>
<dbReference type="CDD" id="cd14014">
    <property type="entry name" value="STKc_PknB_like"/>
    <property type="match status" value="1"/>
</dbReference>
<keyword evidence="4" id="KW-0067">ATP-binding</keyword>
<dbReference type="RefSeq" id="WP_162672683.1">
    <property type="nucleotide sequence ID" value="NZ_LR593886.1"/>
</dbReference>
<evidence type="ECO:0000256" key="1">
    <source>
        <dbReference type="ARBA" id="ARBA00022679"/>
    </source>
</evidence>
<evidence type="ECO:0000259" key="5">
    <source>
        <dbReference type="PROSITE" id="PS50011"/>
    </source>
</evidence>
<dbReference type="PANTHER" id="PTHR43289:SF6">
    <property type="entry name" value="SERINE_THREONINE-PROTEIN KINASE NEKL-3"/>
    <property type="match status" value="1"/>
</dbReference>
<evidence type="ECO:0000313" key="6">
    <source>
        <dbReference type="EMBL" id="VTS02228.1"/>
    </source>
</evidence>
<dbReference type="Gene3D" id="1.10.510.10">
    <property type="entry name" value="Transferase(Phosphotransferase) domain 1"/>
    <property type="match status" value="1"/>
</dbReference>
<dbReference type="SUPFAM" id="SSF56112">
    <property type="entry name" value="Protein kinase-like (PK-like)"/>
    <property type="match status" value="1"/>
</dbReference>
<keyword evidence="7" id="KW-1185">Reference proteome</keyword>
<dbReference type="AlphaFoldDB" id="A0A6P2DMV8"/>
<name>A0A6P2DMV8_9BACT</name>
<protein>
    <recommendedName>
        <fullName evidence="5">Protein kinase domain-containing protein</fullName>
    </recommendedName>
</protein>
<sequence>MLGARVGNWFVEEEIGRGPLGVVYRARGFDESERAAAVKVFTEVRDPAAVQRLSAELLPLQRLDHANIAKTLDCGTHGGLAFVATEFVDGTDCAKRLEAGRLPWREVLSIAVQAARALKHAHNRNVLHRDLKPAHFVLASDGTLKVLAFGLAKVFPPPPNHAPAIGSSAYLPPETASGKPLTRRSDLYSLGGVLYTLVTGRPPFSAGSVVELMHKQCYTLPERPALLVNDLPPEIDEFICTLLDKNPARRPGTAGTLLEELERIRGKLERKGEKLTWPTKITPDTAEMAALPAALGGVGEGSEAPQESRPLFKRPAVVIPLFLLAVAALVLPFAWPSPSADELFTAARPLIESENPDDWDAAEKYLDPLARKYPDRYKDEVTDARRKLKDRRDLCHAISDGTRVDPRTDAARGYLRGLRYAQAGEVAQARAAWDGVVTAFGSVKSEERWVALSRAGVTFLTQPNNRPARQPLDRDPVRAALDRAKELDAQGRDADARAIRDALIALAEGDPVVRQMVDDSRKK</sequence>
<accession>A0A6P2DMV8</accession>
<dbReference type="PROSITE" id="PS50011">
    <property type="entry name" value="PROTEIN_KINASE_DOM"/>
    <property type="match status" value="1"/>
</dbReference>
<evidence type="ECO:0000256" key="2">
    <source>
        <dbReference type="ARBA" id="ARBA00022741"/>
    </source>
</evidence>
<gene>
    <name evidence="6" type="ORF">SOIL9_75860</name>
</gene>
<dbReference type="PANTHER" id="PTHR43289">
    <property type="entry name" value="MITOGEN-ACTIVATED PROTEIN KINASE KINASE KINASE 20-RELATED"/>
    <property type="match status" value="1"/>
</dbReference>
<dbReference type="Gene3D" id="3.30.200.20">
    <property type="entry name" value="Phosphorylase Kinase, domain 1"/>
    <property type="match status" value="1"/>
</dbReference>
<evidence type="ECO:0000256" key="3">
    <source>
        <dbReference type="ARBA" id="ARBA00022777"/>
    </source>
</evidence>
<dbReference type="EMBL" id="LR593886">
    <property type="protein sequence ID" value="VTS02228.1"/>
    <property type="molecule type" value="Genomic_DNA"/>
</dbReference>
<dbReference type="InterPro" id="IPR000719">
    <property type="entry name" value="Prot_kinase_dom"/>
</dbReference>
<dbReference type="GO" id="GO:0004674">
    <property type="term" value="F:protein serine/threonine kinase activity"/>
    <property type="evidence" value="ECO:0007669"/>
    <property type="project" value="TreeGrafter"/>
</dbReference>
<dbReference type="InterPro" id="IPR011009">
    <property type="entry name" value="Kinase-like_dom_sf"/>
</dbReference>
<keyword evidence="1" id="KW-0808">Transferase</keyword>
<dbReference type="Proteomes" id="UP000464178">
    <property type="component" value="Chromosome"/>
</dbReference>
<feature type="domain" description="Protein kinase" evidence="5">
    <location>
        <begin position="9"/>
        <end position="264"/>
    </location>
</feature>
<dbReference type="KEGG" id="gms:SOIL9_75860"/>
<evidence type="ECO:0000313" key="7">
    <source>
        <dbReference type="Proteomes" id="UP000464178"/>
    </source>
</evidence>
<organism evidence="6 7">
    <name type="scientific">Gemmata massiliana</name>
    <dbReference type="NCBI Taxonomy" id="1210884"/>
    <lineage>
        <taxon>Bacteria</taxon>
        <taxon>Pseudomonadati</taxon>
        <taxon>Planctomycetota</taxon>
        <taxon>Planctomycetia</taxon>
        <taxon>Gemmatales</taxon>
        <taxon>Gemmataceae</taxon>
        <taxon>Gemmata</taxon>
    </lineage>
</organism>